<evidence type="ECO:0000256" key="2">
    <source>
        <dbReference type="SAM" id="Phobius"/>
    </source>
</evidence>
<feature type="transmembrane region" description="Helical" evidence="2">
    <location>
        <begin position="59"/>
        <end position="80"/>
    </location>
</feature>
<feature type="transmembrane region" description="Helical" evidence="2">
    <location>
        <begin position="30"/>
        <end position="47"/>
    </location>
</feature>
<feature type="transmembrane region" description="Helical" evidence="2">
    <location>
        <begin position="351"/>
        <end position="372"/>
    </location>
</feature>
<evidence type="ECO:0000256" key="1">
    <source>
        <dbReference type="SAM" id="MobiDB-lite"/>
    </source>
</evidence>
<keyword evidence="2" id="KW-1133">Transmembrane helix</keyword>
<feature type="transmembrane region" description="Helical" evidence="2">
    <location>
        <begin position="571"/>
        <end position="590"/>
    </location>
</feature>
<accession>A0A7S0TDG3</accession>
<keyword evidence="2" id="KW-0812">Transmembrane</keyword>
<dbReference type="AlphaFoldDB" id="A0A7S0TDG3"/>
<feature type="transmembrane region" description="Helical" evidence="2">
    <location>
        <begin position="433"/>
        <end position="457"/>
    </location>
</feature>
<gene>
    <name evidence="3" type="ORF">SMAR0319_LOCUS194</name>
</gene>
<keyword evidence="2" id="KW-0472">Membrane</keyword>
<feature type="transmembrane region" description="Helical" evidence="2">
    <location>
        <begin position="292"/>
        <end position="313"/>
    </location>
</feature>
<feature type="transmembrane region" description="Helical" evidence="2">
    <location>
        <begin position="403"/>
        <end position="427"/>
    </location>
</feature>
<feature type="region of interest" description="Disordered" evidence="1">
    <location>
        <begin position="528"/>
        <end position="553"/>
    </location>
</feature>
<feature type="transmembrane region" description="Helical" evidence="2">
    <location>
        <begin position="258"/>
        <end position="280"/>
    </location>
</feature>
<dbReference type="EMBL" id="HBFJ01000263">
    <property type="protein sequence ID" value="CAD8733045.1"/>
    <property type="molecule type" value="Transcribed_RNA"/>
</dbReference>
<proteinExistence type="predicted"/>
<protein>
    <submittedName>
        <fullName evidence="3">Uncharacterized protein</fullName>
    </submittedName>
</protein>
<reference evidence="3" key="1">
    <citation type="submission" date="2021-01" db="EMBL/GenBank/DDBJ databases">
        <authorList>
            <person name="Corre E."/>
            <person name="Pelletier E."/>
            <person name="Niang G."/>
            <person name="Scheremetjew M."/>
            <person name="Finn R."/>
            <person name="Kale V."/>
            <person name="Holt S."/>
            <person name="Cochrane G."/>
            <person name="Meng A."/>
            <person name="Brown T."/>
            <person name="Cohen L."/>
        </authorList>
    </citation>
    <scope>NUCLEOTIDE SEQUENCE</scope>
    <source>
        <strain evidence="3">SM1012Hels-07</strain>
    </source>
</reference>
<organism evidence="3">
    <name type="scientific">Skeletonema marinoi</name>
    <dbReference type="NCBI Taxonomy" id="267567"/>
    <lineage>
        <taxon>Eukaryota</taxon>
        <taxon>Sar</taxon>
        <taxon>Stramenopiles</taxon>
        <taxon>Ochrophyta</taxon>
        <taxon>Bacillariophyta</taxon>
        <taxon>Coscinodiscophyceae</taxon>
        <taxon>Thalassiosirophycidae</taxon>
        <taxon>Thalassiosirales</taxon>
        <taxon>Skeletonemataceae</taxon>
        <taxon>Skeletonema</taxon>
        <taxon>Skeletonema marinoi-dohrnii complex</taxon>
    </lineage>
</organism>
<sequence length="841" mass="94154">MKAILSPWAYFPLHVGHSFALTKWMGSGNGSLGQLAFFAFNIIFFLSEHMARSFPDLATFVYGARLHNVQYYVILPFFYFSYYNCGNNYSLVLNWFLAFIVFVGINSALGIGSISTMGGHIEAIENDSAYNIAHLVEHCFIFIMARHVASVVDVTMGVKKGGFGEYIKKHAKSWQGAAADPLYTLGVSLAVCLGTIIFAVSVELMRADGGSVPFFPPMCRAMVDEEDECTFMGITIPCFKVFKKETVDHFGMGLEMDAIWTFLVTFLIGFVSMFKVVDAWRSGVGTWKNSSLKITCAVYAMETALFALIRFYWGVCKPLVVAAAVHNLCEWSIVLHMVANHEELNKYLPSAAFFITFLSTLCMCVPNLFVSLGLEQSFGIMLDFGMPMMFSMQLFCCEKRRIYFLPATAHTVHLFGTILPLVFSILLSNHVSWFSTFFLEILINVTVPAAHFIYCYWSFDLESILTELQQAPPAKQPPAGSRRFTTIRFSLFKPVDQDDVPSVVDVSTSSSEPTAPLGGRMKVLPREPSVRWKTDEPDEPSVDASEDDDYSFEDDDGLVPPKYRIHKFERYLVLGFISGVFTLAYIPLMYMPECSGPPCLTQRFVSKTSILTLSEESLESGGTVKEAQQSQPGLIDLKFGRAHHDVSSNKYFMVEEWKAKDNMTATEGIISRFTDTSALIEESTLKQLDVATVNSMTCSSERIDSIELQPQYSCKKLWRVLDSPGYCAWIPGCKFAATQSSHHAQLYMGDGNTLPAVITKNKKEKKISVSVLSETELPGYSAVMTLEKTGKGLFPWSSGNKSCNLKYEFRINAAYLSSPSKRSDNFNEYFLPDLYTKLSQK</sequence>
<name>A0A7S0TDG3_9STRA</name>
<feature type="transmembrane region" description="Helical" evidence="2">
    <location>
        <begin position="92"/>
        <end position="111"/>
    </location>
</feature>
<evidence type="ECO:0000313" key="3">
    <source>
        <dbReference type="EMBL" id="CAD8733045.1"/>
    </source>
</evidence>
<feature type="compositionally biased region" description="Acidic residues" evidence="1">
    <location>
        <begin position="536"/>
        <end position="553"/>
    </location>
</feature>
<feature type="transmembrane region" description="Helical" evidence="2">
    <location>
        <begin position="182"/>
        <end position="202"/>
    </location>
</feature>